<dbReference type="Proteomes" id="UP000001075">
    <property type="component" value="Unassembled WGS sequence"/>
</dbReference>
<organism evidence="1 2">
    <name type="scientific">Cricetulus griseus</name>
    <name type="common">Chinese hamster</name>
    <name type="synonym">Cricetulus barabensis griseus</name>
    <dbReference type="NCBI Taxonomy" id="10029"/>
    <lineage>
        <taxon>Eukaryota</taxon>
        <taxon>Metazoa</taxon>
        <taxon>Chordata</taxon>
        <taxon>Craniata</taxon>
        <taxon>Vertebrata</taxon>
        <taxon>Euteleostomi</taxon>
        <taxon>Mammalia</taxon>
        <taxon>Eutheria</taxon>
        <taxon>Euarchontoglires</taxon>
        <taxon>Glires</taxon>
        <taxon>Rodentia</taxon>
        <taxon>Myomorpha</taxon>
        <taxon>Muroidea</taxon>
        <taxon>Cricetidae</taxon>
        <taxon>Cricetinae</taxon>
        <taxon>Cricetulus</taxon>
    </lineage>
</organism>
<gene>
    <name evidence="1" type="ORF">I79_017640</name>
</gene>
<protein>
    <submittedName>
        <fullName evidence="1">Uncharacterized protein</fullName>
    </submittedName>
</protein>
<sequence>MAVHVVTVFLARLKMKRISVHICKEYPPTQCLLFLPCSQEMETASICWCFQTTR</sequence>
<evidence type="ECO:0000313" key="1">
    <source>
        <dbReference type="EMBL" id="EGW03414.1"/>
    </source>
</evidence>
<evidence type="ECO:0000313" key="2">
    <source>
        <dbReference type="Proteomes" id="UP000001075"/>
    </source>
</evidence>
<dbReference type="AlphaFoldDB" id="G3I2K4"/>
<dbReference type="InParanoid" id="G3I2K4"/>
<dbReference type="EMBL" id="JH001137">
    <property type="protein sequence ID" value="EGW03414.1"/>
    <property type="molecule type" value="Genomic_DNA"/>
</dbReference>
<proteinExistence type="predicted"/>
<name>G3I2K4_CRIGR</name>
<reference evidence="2" key="1">
    <citation type="journal article" date="2011" name="Nat. Biotechnol.">
        <title>The genomic sequence of the Chinese hamster ovary (CHO)-K1 cell line.</title>
        <authorList>
            <person name="Xu X."/>
            <person name="Nagarajan H."/>
            <person name="Lewis N.E."/>
            <person name="Pan S."/>
            <person name="Cai Z."/>
            <person name="Liu X."/>
            <person name="Chen W."/>
            <person name="Xie M."/>
            <person name="Wang W."/>
            <person name="Hammond S."/>
            <person name="Andersen M.R."/>
            <person name="Neff N."/>
            <person name="Passarelli B."/>
            <person name="Koh W."/>
            <person name="Fan H.C."/>
            <person name="Wang J."/>
            <person name="Gui Y."/>
            <person name="Lee K.H."/>
            <person name="Betenbaugh M.J."/>
            <person name="Quake S.R."/>
            <person name="Famili I."/>
            <person name="Palsson B.O."/>
            <person name="Wang J."/>
        </authorList>
    </citation>
    <scope>NUCLEOTIDE SEQUENCE [LARGE SCALE GENOMIC DNA]</scope>
    <source>
        <strain evidence="2">CHO K1 cell line</strain>
    </source>
</reference>
<accession>G3I2K4</accession>